<sequence length="348" mass="34790">MRYNLTETHIAGIAAAVLAIVIIVVAVGLMSVAQPSDGGNSTLSPAVGSVTETASPETHTPGFTPAPTTTSVQTSTSTAEPSSTEPPPTNNQGVDPNKVSVTPMCTDANSGEAWYEVSNKNSETATVSFSSTAGGVSDSITVQGGGGSAEISIPATNGNALVIELPGTNNGQHDGTRYQPASKACSGGIDGGTGTGTDDGTNNGSNGGTDNSTDGGTDNSTDDGTDGSTGPTPTVSLSDQTSSDDQTVTVDQASLPNGGFVVLSTEDNPRVATSQNLGAGTKQDIQIGLPQKIDEEKTFTAAIYNDTNGNSQLDENDMPYTNKGSVVSDTATVTPSSDEGGGGLFGLN</sequence>
<keyword evidence="2" id="KW-0472">Membrane</keyword>
<feature type="region of interest" description="Disordered" evidence="1">
    <location>
        <begin position="166"/>
        <end position="253"/>
    </location>
</feature>
<feature type="region of interest" description="Disordered" evidence="1">
    <location>
        <begin position="306"/>
        <end position="348"/>
    </location>
</feature>
<feature type="compositionally biased region" description="Polar residues" evidence="1">
    <location>
        <begin position="35"/>
        <end position="58"/>
    </location>
</feature>
<dbReference type="AlphaFoldDB" id="A0A3P3RFH3"/>
<protein>
    <recommendedName>
        <fullName evidence="3">DUF7282 domain-containing protein</fullName>
    </recommendedName>
</protein>
<feature type="compositionally biased region" description="Gly residues" evidence="1">
    <location>
        <begin position="188"/>
        <end position="197"/>
    </location>
</feature>
<keyword evidence="5" id="KW-1185">Reference proteome</keyword>
<dbReference type="EMBL" id="RRCH01000016">
    <property type="protein sequence ID" value="RRJ31183.1"/>
    <property type="molecule type" value="Genomic_DNA"/>
</dbReference>
<feature type="compositionally biased region" description="Polar residues" evidence="1">
    <location>
        <begin position="322"/>
        <end position="337"/>
    </location>
</feature>
<comment type="caution">
    <text evidence="4">The sequence shown here is derived from an EMBL/GenBank/DDBJ whole genome shotgun (WGS) entry which is preliminary data.</text>
</comment>
<dbReference type="RefSeq" id="WP_124954619.1">
    <property type="nucleotide sequence ID" value="NZ_RRCH01000016.1"/>
</dbReference>
<dbReference type="InterPro" id="IPR055706">
    <property type="entry name" value="Slg1/2_DUF7282"/>
</dbReference>
<evidence type="ECO:0000256" key="2">
    <source>
        <dbReference type="SAM" id="Phobius"/>
    </source>
</evidence>
<feature type="domain" description="DUF7282" evidence="3">
    <location>
        <begin position="233"/>
        <end position="334"/>
    </location>
</feature>
<accession>A0A3P3RFH3</accession>
<dbReference type="Pfam" id="PF23951">
    <property type="entry name" value="DUF7282"/>
    <property type="match status" value="1"/>
</dbReference>
<feature type="transmembrane region" description="Helical" evidence="2">
    <location>
        <begin position="12"/>
        <end position="33"/>
    </location>
</feature>
<keyword evidence="2" id="KW-1133">Transmembrane helix</keyword>
<dbReference type="Proteomes" id="UP000282322">
    <property type="component" value="Unassembled WGS sequence"/>
</dbReference>
<keyword evidence="2" id="KW-0812">Transmembrane</keyword>
<feature type="region of interest" description="Disordered" evidence="1">
    <location>
        <begin position="35"/>
        <end position="104"/>
    </location>
</feature>
<evidence type="ECO:0000256" key="1">
    <source>
        <dbReference type="SAM" id="MobiDB-lite"/>
    </source>
</evidence>
<reference evidence="4 5" key="1">
    <citation type="submission" date="2018-11" db="EMBL/GenBank/DDBJ databases">
        <title>Taxonoimc description of Halomarina strain SPP-AMP-1.</title>
        <authorList>
            <person name="Pal Y."/>
            <person name="Srinivasana K."/>
            <person name="Verma A."/>
            <person name="Kumar P."/>
        </authorList>
    </citation>
    <scope>NUCLEOTIDE SEQUENCE [LARGE SCALE GENOMIC DNA]</scope>
    <source>
        <strain evidence="4 5">SPP-AMP-1</strain>
    </source>
</reference>
<proteinExistence type="predicted"/>
<evidence type="ECO:0000313" key="4">
    <source>
        <dbReference type="EMBL" id="RRJ31183.1"/>
    </source>
</evidence>
<name>A0A3P3RFH3_9EURY</name>
<evidence type="ECO:0000259" key="3">
    <source>
        <dbReference type="Pfam" id="PF23951"/>
    </source>
</evidence>
<feature type="compositionally biased region" description="Low complexity" evidence="1">
    <location>
        <begin position="226"/>
        <end position="252"/>
    </location>
</feature>
<feature type="compositionally biased region" description="Gly residues" evidence="1">
    <location>
        <begin position="339"/>
        <end position="348"/>
    </location>
</feature>
<organism evidence="4 5">
    <name type="scientific">Halocatena pleomorpha</name>
    <dbReference type="NCBI Taxonomy" id="1785090"/>
    <lineage>
        <taxon>Archaea</taxon>
        <taxon>Methanobacteriati</taxon>
        <taxon>Methanobacteriota</taxon>
        <taxon>Stenosarchaea group</taxon>
        <taxon>Halobacteria</taxon>
        <taxon>Halobacteriales</taxon>
        <taxon>Natronomonadaceae</taxon>
        <taxon>Halocatena</taxon>
    </lineage>
</organism>
<evidence type="ECO:0000313" key="5">
    <source>
        <dbReference type="Proteomes" id="UP000282322"/>
    </source>
</evidence>
<feature type="compositionally biased region" description="Low complexity" evidence="1">
    <location>
        <begin position="198"/>
        <end position="219"/>
    </location>
</feature>
<feature type="compositionally biased region" description="Low complexity" evidence="1">
    <location>
        <begin position="65"/>
        <end position="83"/>
    </location>
</feature>
<gene>
    <name evidence="4" type="ORF">EIK79_08100</name>
</gene>